<name>A0A084QWE8_STAC4</name>
<dbReference type="GO" id="GO:0006351">
    <property type="term" value="P:DNA-templated transcription"/>
    <property type="evidence" value="ECO:0007669"/>
    <property type="project" value="InterPro"/>
</dbReference>
<dbReference type="AlphaFoldDB" id="A0A084QWE8"/>
<keyword evidence="2" id="KW-0479">Metal-binding</keyword>
<feature type="compositionally biased region" description="Polar residues" evidence="4">
    <location>
        <begin position="226"/>
        <end position="245"/>
    </location>
</feature>
<feature type="compositionally biased region" description="Polar residues" evidence="4">
    <location>
        <begin position="87"/>
        <end position="102"/>
    </location>
</feature>
<dbReference type="CDD" id="cd00067">
    <property type="entry name" value="GAL4"/>
    <property type="match status" value="1"/>
</dbReference>
<dbReference type="CDD" id="cd12148">
    <property type="entry name" value="fungal_TF_MHR"/>
    <property type="match status" value="1"/>
</dbReference>
<feature type="region of interest" description="Disordered" evidence="4">
    <location>
        <begin position="222"/>
        <end position="246"/>
    </location>
</feature>
<feature type="domain" description="Zn(2)-C6 fungal-type" evidence="5">
    <location>
        <begin position="46"/>
        <end position="75"/>
    </location>
</feature>
<comment type="subcellular location">
    <subcellularLocation>
        <location evidence="1">Nucleus</location>
    </subcellularLocation>
</comment>
<dbReference type="GO" id="GO:0008270">
    <property type="term" value="F:zinc ion binding"/>
    <property type="evidence" value="ECO:0007669"/>
    <property type="project" value="InterPro"/>
</dbReference>
<feature type="region of interest" description="Disordered" evidence="4">
    <location>
        <begin position="1"/>
        <end position="42"/>
    </location>
</feature>
<evidence type="ECO:0000313" key="6">
    <source>
        <dbReference type="EMBL" id="KFA68283.1"/>
    </source>
</evidence>
<dbReference type="Proteomes" id="UP000028524">
    <property type="component" value="Unassembled WGS sequence"/>
</dbReference>
<reference evidence="6 7" key="1">
    <citation type="journal article" date="2014" name="BMC Genomics">
        <title>Comparative genome sequencing reveals chemotype-specific gene clusters in the toxigenic black mold Stachybotrys.</title>
        <authorList>
            <person name="Semeiks J."/>
            <person name="Borek D."/>
            <person name="Otwinowski Z."/>
            <person name="Grishin N.V."/>
        </authorList>
    </citation>
    <scope>NUCLEOTIDE SEQUENCE [LARGE SCALE GENOMIC DNA]</scope>
    <source>
        <strain evidence="6 7">IBT 40285</strain>
    </source>
</reference>
<dbReference type="InterPro" id="IPR036864">
    <property type="entry name" value="Zn2-C6_fun-type_DNA-bd_sf"/>
</dbReference>
<keyword evidence="7" id="KW-1185">Reference proteome</keyword>
<dbReference type="GO" id="GO:0005634">
    <property type="term" value="C:nucleus"/>
    <property type="evidence" value="ECO:0007669"/>
    <property type="project" value="UniProtKB-SubCell"/>
</dbReference>
<dbReference type="InParanoid" id="A0A084QWE8"/>
<feature type="compositionally biased region" description="Polar residues" evidence="4">
    <location>
        <begin position="670"/>
        <end position="687"/>
    </location>
</feature>
<gene>
    <name evidence="6" type="ORF">S40285_06645</name>
</gene>
<feature type="compositionally biased region" description="Polar residues" evidence="4">
    <location>
        <begin position="144"/>
        <end position="153"/>
    </location>
</feature>
<dbReference type="PANTHER" id="PTHR31001">
    <property type="entry name" value="UNCHARACTERIZED TRANSCRIPTIONAL REGULATORY PROTEIN"/>
    <property type="match status" value="1"/>
</dbReference>
<dbReference type="Gene3D" id="4.10.240.10">
    <property type="entry name" value="Zn(2)-C6 fungal-type DNA-binding domain"/>
    <property type="match status" value="1"/>
</dbReference>
<feature type="region of interest" description="Disordered" evidence="4">
    <location>
        <begin position="144"/>
        <end position="174"/>
    </location>
</feature>
<dbReference type="InterPro" id="IPR001138">
    <property type="entry name" value="Zn2Cys6_DnaBD"/>
</dbReference>
<evidence type="ECO:0000256" key="1">
    <source>
        <dbReference type="ARBA" id="ARBA00004123"/>
    </source>
</evidence>
<feature type="region of interest" description="Disordered" evidence="4">
    <location>
        <begin position="74"/>
        <end position="103"/>
    </location>
</feature>
<protein>
    <recommendedName>
        <fullName evidence="5">Zn(2)-C6 fungal-type domain-containing protein</fullName>
    </recommendedName>
</protein>
<evidence type="ECO:0000256" key="2">
    <source>
        <dbReference type="ARBA" id="ARBA00022723"/>
    </source>
</evidence>
<feature type="region of interest" description="Disordered" evidence="4">
    <location>
        <begin position="662"/>
        <end position="725"/>
    </location>
</feature>
<dbReference type="SMART" id="SM00906">
    <property type="entry name" value="Fungal_trans"/>
    <property type="match status" value="1"/>
</dbReference>
<evidence type="ECO:0000313" key="7">
    <source>
        <dbReference type="Proteomes" id="UP000028524"/>
    </source>
</evidence>
<dbReference type="PROSITE" id="PS50048">
    <property type="entry name" value="ZN2_CY6_FUNGAL_2"/>
    <property type="match status" value="1"/>
</dbReference>
<dbReference type="Pfam" id="PF04082">
    <property type="entry name" value="Fungal_trans"/>
    <property type="match status" value="1"/>
</dbReference>
<dbReference type="OrthoDB" id="435881at2759"/>
<dbReference type="InterPro" id="IPR050613">
    <property type="entry name" value="Sec_Metabolite_Reg"/>
</dbReference>
<proteinExistence type="predicted"/>
<dbReference type="EMBL" id="KL659944">
    <property type="protein sequence ID" value="KFA68283.1"/>
    <property type="molecule type" value="Genomic_DNA"/>
</dbReference>
<evidence type="ECO:0000256" key="3">
    <source>
        <dbReference type="ARBA" id="ARBA00023242"/>
    </source>
</evidence>
<dbReference type="SUPFAM" id="SSF57701">
    <property type="entry name" value="Zn2/Cys6 DNA-binding domain"/>
    <property type="match status" value="1"/>
</dbReference>
<keyword evidence="3" id="KW-0539">Nucleus</keyword>
<sequence>MSASDDTATKTTTATTTTSVTVSAASTAAATSTSPSSSEGPVSIWNCLSCKRRKVRCDRKKPCTNCARTASNCVYPTSGRLPRRPQHVSSSDAPPSNQQPASQADLLSRVKRVEGLLNSYNAQLGGRLGQATWNGAAEGSSINVDQFDAASQTSRDEASRDDSLPTPTPIHQQSFANNANGAAAHEVNPYSLTSAEILDTIRHEVQQPNPVRLLREGLQHSEHATTDSGEATPSASNPTDSTAHASTFLFHPPVPHWEPTSHDLSPLPSQMLFIWETFVQNVDPFLKVLHVPSTERGLRAKKFSMRDMDPSTRALMSCISYAAVTTLTEEEIRLNFDADEITLKARFRKGAECALAAADFVTTTELMTIQAATIFLSVLNSEKSSRYVWSLTGVLVRIAASLGLHIDGSQTPGIGPFETEIRRRVWWHICFLDMRAEDSRVHDVLITDSMFNTQSPNNVNDTDIYPEMIGPVRSVEGTTDSSICLVRCKAWHLARIMRRKNNDLSPELKIEAIQIFRRSIVQEQYVIPGRDPEAFTFLRALTGIVADRFELMVLTQRLLAEKQEPSMQQETFGIAVRILEQTNMMRQHMTRWTWIVRNFIHWQPLRIVLSHIGTVPWDGSSEKTWMAVGQILDSMHENLNDEPLWKPLQSLITKVGRHRMAHLHSGGAPTDSNLTSSELWGSESPSPNLRAYQDDAAPSVGSSDGSKRSDRPSAYEGGIANRNTPCFTQSRGYEPLPNNHARNLDPSGHRVEAHANMAQGHFIVEHPYGENRDQMDWSSWNMRVMEQDQWTFWGMPKQQ</sequence>
<dbReference type="OMA" id="SSWSCFN"/>
<dbReference type="InterPro" id="IPR007219">
    <property type="entry name" value="XnlR_reg_dom"/>
</dbReference>
<dbReference type="PANTHER" id="PTHR31001:SF50">
    <property type="entry name" value="ZN(II)2CYS6 TRANSCRIPTION FACTOR (EUROFUNG)"/>
    <property type="match status" value="1"/>
</dbReference>
<evidence type="ECO:0000256" key="4">
    <source>
        <dbReference type="SAM" id="MobiDB-lite"/>
    </source>
</evidence>
<accession>A0A084QWE8</accession>
<dbReference type="Pfam" id="PF00172">
    <property type="entry name" value="Zn_clus"/>
    <property type="match status" value="1"/>
</dbReference>
<dbReference type="SMART" id="SM00066">
    <property type="entry name" value="GAL4"/>
    <property type="match status" value="1"/>
</dbReference>
<dbReference type="HOGENOM" id="CLU_004083_7_3_1"/>
<feature type="compositionally biased region" description="Basic and acidic residues" evidence="4">
    <location>
        <begin position="154"/>
        <end position="163"/>
    </location>
</feature>
<organism evidence="6 7">
    <name type="scientific">Stachybotrys chlorohalonatus (strain IBT 40285)</name>
    <dbReference type="NCBI Taxonomy" id="1283841"/>
    <lineage>
        <taxon>Eukaryota</taxon>
        <taxon>Fungi</taxon>
        <taxon>Dikarya</taxon>
        <taxon>Ascomycota</taxon>
        <taxon>Pezizomycotina</taxon>
        <taxon>Sordariomycetes</taxon>
        <taxon>Hypocreomycetidae</taxon>
        <taxon>Hypocreales</taxon>
        <taxon>Stachybotryaceae</taxon>
        <taxon>Stachybotrys</taxon>
    </lineage>
</organism>
<dbReference type="GO" id="GO:0003677">
    <property type="term" value="F:DNA binding"/>
    <property type="evidence" value="ECO:0007669"/>
    <property type="project" value="InterPro"/>
</dbReference>
<evidence type="ECO:0000259" key="5">
    <source>
        <dbReference type="PROSITE" id="PS50048"/>
    </source>
</evidence>
<feature type="compositionally biased region" description="Low complexity" evidence="4">
    <location>
        <begin position="1"/>
        <end position="38"/>
    </location>
</feature>
<dbReference type="GO" id="GO:0000981">
    <property type="term" value="F:DNA-binding transcription factor activity, RNA polymerase II-specific"/>
    <property type="evidence" value="ECO:0007669"/>
    <property type="project" value="InterPro"/>
</dbReference>